<accession>A0ABN8YJW8</accession>
<sequence length="109" mass="11958">MASEKTHTFSKTVKILRGTYAQSYRPRSPGRGAGVGVGGWQDGAIVPNELQSSCAGTQGGMLGKQHDCSENYIQCLPFFCHCTLRYCVFYSPEKSLIFVPPCWTLTSKS</sequence>
<proteinExistence type="predicted"/>
<keyword evidence="2" id="KW-1185">Reference proteome</keyword>
<name>A0ABN8YJW8_RANTA</name>
<evidence type="ECO:0000313" key="2">
    <source>
        <dbReference type="Proteomes" id="UP001176941"/>
    </source>
</evidence>
<gene>
    <name evidence="1" type="ORF">MRATA1EN1_LOCUS9148</name>
</gene>
<dbReference type="Proteomes" id="UP001176941">
    <property type="component" value="Chromosome 2"/>
</dbReference>
<reference evidence="1" key="1">
    <citation type="submission" date="2023-04" db="EMBL/GenBank/DDBJ databases">
        <authorList>
            <consortium name="ELIXIR-Norway"/>
        </authorList>
    </citation>
    <scope>NUCLEOTIDE SEQUENCE [LARGE SCALE GENOMIC DNA]</scope>
</reference>
<dbReference type="EMBL" id="OX459938">
    <property type="protein sequence ID" value="CAI9160186.1"/>
    <property type="molecule type" value="Genomic_DNA"/>
</dbReference>
<evidence type="ECO:0000313" key="1">
    <source>
        <dbReference type="EMBL" id="CAI9160186.1"/>
    </source>
</evidence>
<protein>
    <submittedName>
        <fullName evidence="1">Uncharacterized protein</fullName>
    </submittedName>
</protein>
<organism evidence="1 2">
    <name type="scientific">Rangifer tarandus platyrhynchus</name>
    <name type="common">Svalbard reindeer</name>
    <dbReference type="NCBI Taxonomy" id="3082113"/>
    <lineage>
        <taxon>Eukaryota</taxon>
        <taxon>Metazoa</taxon>
        <taxon>Chordata</taxon>
        <taxon>Craniata</taxon>
        <taxon>Vertebrata</taxon>
        <taxon>Euteleostomi</taxon>
        <taxon>Mammalia</taxon>
        <taxon>Eutheria</taxon>
        <taxon>Laurasiatheria</taxon>
        <taxon>Artiodactyla</taxon>
        <taxon>Ruminantia</taxon>
        <taxon>Pecora</taxon>
        <taxon>Cervidae</taxon>
        <taxon>Odocoileinae</taxon>
        <taxon>Rangifer</taxon>
    </lineage>
</organism>